<evidence type="ECO:0000256" key="5">
    <source>
        <dbReference type="SAM" id="SignalP"/>
    </source>
</evidence>
<evidence type="ECO:0000256" key="4">
    <source>
        <dbReference type="ARBA" id="ARBA00022734"/>
    </source>
</evidence>
<evidence type="ECO:0000256" key="3">
    <source>
        <dbReference type="ARBA" id="ARBA00022729"/>
    </source>
</evidence>
<dbReference type="AlphaFoldDB" id="A0AAV3ZQ57"/>
<dbReference type="InterPro" id="IPR001304">
    <property type="entry name" value="C-type_lectin-like"/>
</dbReference>
<reference evidence="7 8" key="1">
    <citation type="journal article" date="2021" name="Elife">
        <title>Chloroplast acquisition without the gene transfer in kleptoplastic sea slugs, Plakobranchus ocellatus.</title>
        <authorList>
            <person name="Maeda T."/>
            <person name="Takahashi S."/>
            <person name="Yoshida T."/>
            <person name="Shimamura S."/>
            <person name="Takaki Y."/>
            <person name="Nagai Y."/>
            <person name="Toyoda A."/>
            <person name="Suzuki Y."/>
            <person name="Arimoto A."/>
            <person name="Ishii H."/>
            <person name="Satoh N."/>
            <person name="Nishiyama T."/>
            <person name="Hasebe M."/>
            <person name="Maruyama T."/>
            <person name="Minagawa J."/>
            <person name="Obokata J."/>
            <person name="Shigenobu S."/>
        </authorList>
    </citation>
    <scope>NUCLEOTIDE SEQUENCE [LARGE SCALE GENOMIC DNA]</scope>
</reference>
<comment type="caution">
    <text evidence="7">The sequence shown here is derived from an EMBL/GenBank/DDBJ whole genome shotgun (WGS) entry which is preliminary data.</text>
</comment>
<dbReference type="CDD" id="cd00037">
    <property type="entry name" value="CLECT"/>
    <property type="match status" value="1"/>
</dbReference>
<dbReference type="GO" id="GO:0030246">
    <property type="term" value="F:carbohydrate binding"/>
    <property type="evidence" value="ECO:0007669"/>
    <property type="project" value="UniProtKB-KW"/>
</dbReference>
<dbReference type="EMBL" id="BLXT01002832">
    <property type="protein sequence ID" value="GFN98070.1"/>
    <property type="molecule type" value="Genomic_DNA"/>
</dbReference>
<accession>A0AAV3ZQ57</accession>
<evidence type="ECO:0000256" key="1">
    <source>
        <dbReference type="ARBA" id="ARBA00004613"/>
    </source>
</evidence>
<dbReference type="InterPro" id="IPR051663">
    <property type="entry name" value="CLec_Tetranectin-domain"/>
</dbReference>
<evidence type="ECO:0000259" key="6">
    <source>
        <dbReference type="PROSITE" id="PS50041"/>
    </source>
</evidence>
<dbReference type="Proteomes" id="UP000735302">
    <property type="component" value="Unassembled WGS sequence"/>
</dbReference>
<dbReference type="SUPFAM" id="SSF56436">
    <property type="entry name" value="C-type lectin-like"/>
    <property type="match status" value="1"/>
</dbReference>
<evidence type="ECO:0000313" key="8">
    <source>
        <dbReference type="Proteomes" id="UP000735302"/>
    </source>
</evidence>
<feature type="signal peptide" evidence="5">
    <location>
        <begin position="1"/>
        <end position="18"/>
    </location>
</feature>
<dbReference type="PROSITE" id="PS50041">
    <property type="entry name" value="C_TYPE_LECTIN_2"/>
    <property type="match status" value="1"/>
</dbReference>
<keyword evidence="8" id="KW-1185">Reference proteome</keyword>
<dbReference type="InterPro" id="IPR016187">
    <property type="entry name" value="CTDL_fold"/>
</dbReference>
<dbReference type="InterPro" id="IPR016186">
    <property type="entry name" value="C-type_lectin-like/link_sf"/>
</dbReference>
<dbReference type="SMART" id="SM00034">
    <property type="entry name" value="CLECT"/>
    <property type="match status" value="1"/>
</dbReference>
<evidence type="ECO:0000256" key="2">
    <source>
        <dbReference type="ARBA" id="ARBA00022525"/>
    </source>
</evidence>
<keyword evidence="4" id="KW-0430">Lectin</keyword>
<keyword evidence="2" id="KW-0964">Secreted</keyword>
<feature type="chain" id="PRO_5043416473" evidence="5">
    <location>
        <begin position="19"/>
        <end position="149"/>
    </location>
</feature>
<name>A0AAV3ZQ57_9GAST</name>
<evidence type="ECO:0000313" key="7">
    <source>
        <dbReference type="EMBL" id="GFN98070.1"/>
    </source>
</evidence>
<organism evidence="7 8">
    <name type="scientific">Plakobranchus ocellatus</name>
    <dbReference type="NCBI Taxonomy" id="259542"/>
    <lineage>
        <taxon>Eukaryota</taxon>
        <taxon>Metazoa</taxon>
        <taxon>Spiralia</taxon>
        <taxon>Lophotrochozoa</taxon>
        <taxon>Mollusca</taxon>
        <taxon>Gastropoda</taxon>
        <taxon>Heterobranchia</taxon>
        <taxon>Euthyneura</taxon>
        <taxon>Panpulmonata</taxon>
        <taxon>Sacoglossa</taxon>
        <taxon>Placobranchoidea</taxon>
        <taxon>Plakobranchidae</taxon>
        <taxon>Plakobranchus</taxon>
    </lineage>
</organism>
<dbReference type="PANTHER" id="PTHR22799:SF1">
    <property type="entry name" value="C-TYPE LECTIN DOMAIN FAMILY 11 MEMBER A"/>
    <property type="match status" value="1"/>
</dbReference>
<dbReference type="GO" id="GO:0005615">
    <property type="term" value="C:extracellular space"/>
    <property type="evidence" value="ECO:0007669"/>
    <property type="project" value="TreeGrafter"/>
</dbReference>
<sequence>MSILPILLLLGILTIASGKGSGGYTERIWNGKKYFISKRHEPFNLAQMNDRCKQIGGYLLQIDDRTENYKVGKFLRMSGGFGPYFTGITDEGSEGHFYNYNDKTPAKYLRWRWFQPDNWRVENCVELWGFGLNDKRCGKRGRYICEAPI</sequence>
<gene>
    <name evidence="7" type="ORF">PoB_002457600</name>
</gene>
<comment type="subcellular location">
    <subcellularLocation>
        <location evidence="1">Secreted</location>
    </subcellularLocation>
</comment>
<feature type="domain" description="C-type lectin" evidence="6">
    <location>
        <begin position="29"/>
        <end position="146"/>
    </location>
</feature>
<keyword evidence="3 5" id="KW-0732">Signal</keyword>
<dbReference type="Pfam" id="PF00059">
    <property type="entry name" value="Lectin_C"/>
    <property type="match status" value="1"/>
</dbReference>
<dbReference type="Gene3D" id="3.10.100.10">
    <property type="entry name" value="Mannose-Binding Protein A, subunit A"/>
    <property type="match status" value="1"/>
</dbReference>
<proteinExistence type="predicted"/>
<dbReference type="GO" id="GO:0008083">
    <property type="term" value="F:growth factor activity"/>
    <property type="evidence" value="ECO:0007669"/>
    <property type="project" value="TreeGrafter"/>
</dbReference>
<dbReference type="PANTHER" id="PTHR22799">
    <property type="entry name" value="TETRANECTIN-RELATED"/>
    <property type="match status" value="1"/>
</dbReference>
<protein>
    <submittedName>
        <fullName evidence="7">Lectin c-type domain protein</fullName>
    </submittedName>
</protein>